<dbReference type="EMBL" id="JARWAL010000006">
    <property type="protein sequence ID" value="MDR5892809.1"/>
    <property type="molecule type" value="Genomic_DNA"/>
</dbReference>
<dbReference type="Pfam" id="PF13302">
    <property type="entry name" value="Acetyltransf_3"/>
    <property type="match status" value="1"/>
</dbReference>
<dbReference type="PANTHER" id="PTHR43792:SF1">
    <property type="entry name" value="N-ACETYLTRANSFERASE DOMAIN-CONTAINING PROTEIN"/>
    <property type="match status" value="1"/>
</dbReference>
<proteinExistence type="predicted"/>
<organism evidence="2 3">
    <name type="scientific">Halomonas mongoliensis</name>
    <dbReference type="NCBI Taxonomy" id="321265"/>
    <lineage>
        <taxon>Bacteria</taxon>
        <taxon>Pseudomonadati</taxon>
        <taxon>Pseudomonadota</taxon>
        <taxon>Gammaproteobacteria</taxon>
        <taxon>Oceanospirillales</taxon>
        <taxon>Halomonadaceae</taxon>
        <taxon>Halomonas</taxon>
    </lineage>
</organism>
<evidence type="ECO:0000313" key="2">
    <source>
        <dbReference type="EMBL" id="MDR5892809.1"/>
    </source>
</evidence>
<evidence type="ECO:0000313" key="3">
    <source>
        <dbReference type="Proteomes" id="UP001252270"/>
    </source>
</evidence>
<comment type="caution">
    <text evidence="2">The sequence shown here is derived from an EMBL/GenBank/DDBJ whole genome shotgun (WGS) entry which is preliminary data.</text>
</comment>
<dbReference type="Proteomes" id="UP001252270">
    <property type="component" value="Unassembled WGS sequence"/>
</dbReference>
<dbReference type="InterPro" id="IPR051531">
    <property type="entry name" value="N-acetyltransferase"/>
</dbReference>
<name>A0ABU1GLF5_9GAMM</name>
<dbReference type="PANTHER" id="PTHR43792">
    <property type="entry name" value="GNAT FAMILY, PUTATIVE (AFU_ORTHOLOGUE AFUA_3G00765)-RELATED-RELATED"/>
    <property type="match status" value="1"/>
</dbReference>
<protein>
    <submittedName>
        <fullName evidence="2">GNAT family N-acetyltransferase</fullName>
    </submittedName>
</protein>
<dbReference type="RefSeq" id="WP_309636521.1">
    <property type="nucleotide sequence ID" value="NZ_JARWAL010000006.1"/>
</dbReference>
<dbReference type="InterPro" id="IPR000182">
    <property type="entry name" value="GNAT_dom"/>
</dbReference>
<keyword evidence="3" id="KW-1185">Reference proteome</keyword>
<accession>A0ABU1GLF5</accession>
<dbReference type="SUPFAM" id="SSF55729">
    <property type="entry name" value="Acyl-CoA N-acyltransferases (Nat)"/>
    <property type="match status" value="1"/>
</dbReference>
<dbReference type="InterPro" id="IPR016181">
    <property type="entry name" value="Acyl_CoA_acyltransferase"/>
</dbReference>
<dbReference type="PROSITE" id="PS51186">
    <property type="entry name" value="GNAT"/>
    <property type="match status" value="1"/>
</dbReference>
<feature type="domain" description="N-acetyltransferase" evidence="1">
    <location>
        <begin position="10"/>
        <end position="169"/>
    </location>
</feature>
<evidence type="ECO:0000259" key="1">
    <source>
        <dbReference type="PROSITE" id="PS51186"/>
    </source>
</evidence>
<reference evidence="2 3" key="1">
    <citation type="submission" date="2023-04" db="EMBL/GenBank/DDBJ databases">
        <title>A long-awaited taxogenomic arrangement of the family Halomonadaceae.</title>
        <authorList>
            <person name="De La Haba R."/>
            <person name="Chuvochina M."/>
            <person name="Wittouck S."/>
            <person name="Arahal D.R."/>
            <person name="Sanchez-Porro C."/>
            <person name="Hugenholtz P."/>
            <person name="Ventosa A."/>
        </authorList>
    </citation>
    <scope>NUCLEOTIDE SEQUENCE [LARGE SCALE GENOMIC DNA]</scope>
    <source>
        <strain evidence="2 3">DSM 17332</strain>
    </source>
</reference>
<sequence length="184" mass="20381">MVQICETERLIVRSLSLGDAPALTEILSDPEVMKHSVRGVCDEAATRKFIEWCLACYESHSVGPWALIDKKDSALIGFCGVGPEMVADVEEINLGYRLATRYWNKGLASEAARAVLNYAFGKKSFHSVVVIIEPEHVASLKVAEKAGFSSFAVLEFHGRPVRLYRLTSEQWETLHNNAMHATSA</sequence>
<gene>
    <name evidence="2" type="ORF">QC820_08255</name>
</gene>
<dbReference type="Gene3D" id="3.40.630.30">
    <property type="match status" value="1"/>
</dbReference>